<evidence type="ECO:0000256" key="2">
    <source>
        <dbReference type="ARBA" id="ARBA00007571"/>
    </source>
</evidence>
<keyword evidence="5" id="KW-0822">Tryptophan biosynthesis</keyword>
<sequence length="226" mass="24403">MNRLKPESFQPRTCARTRVKICGITRVEDALAAAELGVDALGLVFYDKSPRNVSIPLAQRVCAQLPAFVSTVGLFLNPDKAQVQQVLAEVDLDVLQFHGTESADFCASFARPFIKALGMGGEIREAGEVSTFIKQYSSARGILLDSHKKGAAGGTGEAFDWSSIPSEIRRKIILAGGLNADNVAQAIRQVHPFAVDLSSGVEASAGIKDNDLMVRLMQQVRRVDCE</sequence>
<gene>
    <name evidence="9" type="ORF">MNBD_GAMMA11-39</name>
</gene>
<comment type="pathway">
    <text evidence="1">Amino-acid biosynthesis; L-tryptophan biosynthesis; L-tryptophan from chorismate: step 3/5.</text>
</comment>
<dbReference type="InterPro" id="IPR044643">
    <property type="entry name" value="TrpF_fam"/>
</dbReference>
<evidence type="ECO:0000256" key="1">
    <source>
        <dbReference type="ARBA" id="ARBA00004664"/>
    </source>
</evidence>
<dbReference type="CDD" id="cd00405">
    <property type="entry name" value="PRAI"/>
    <property type="match status" value="1"/>
</dbReference>
<dbReference type="AlphaFoldDB" id="A0A3B0WVD3"/>
<feature type="domain" description="N-(5'phosphoribosyl) anthranilate isomerase (PRAI)" evidence="8">
    <location>
        <begin position="19"/>
        <end position="218"/>
    </location>
</feature>
<name>A0A3B0WVD3_9ZZZZ</name>
<evidence type="ECO:0000256" key="6">
    <source>
        <dbReference type="ARBA" id="ARBA00023141"/>
    </source>
</evidence>
<evidence type="ECO:0000256" key="7">
    <source>
        <dbReference type="ARBA" id="ARBA00023235"/>
    </source>
</evidence>
<keyword evidence="6" id="KW-0057">Aromatic amino acid biosynthesis</keyword>
<dbReference type="PANTHER" id="PTHR42894:SF1">
    <property type="entry name" value="N-(5'-PHOSPHORIBOSYL)ANTHRANILATE ISOMERASE"/>
    <property type="match status" value="1"/>
</dbReference>
<evidence type="ECO:0000259" key="8">
    <source>
        <dbReference type="Pfam" id="PF00697"/>
    </source>
</evidence>
<keyword evidence="7 9" id="KW-0413">Isomerase</keyword>
<dbReference type="InterPro" id="IPR001240">
    <property type="entry name" value="PRAI_dom"/>
</dbReference>
<dbReference type="NCBIfam" id="NF002299">
    <property type="entry name" value="PRK01222.1-6"/>
    <property type="match status" value="1"/>
</dbReference>
<protein>
    <recommendedName>
        <fullName evidence="3">phosphoribosylanthranilate isomerase</fullName>
        <ecNumber evidence="3">5.3.1.24</ecNumber>
    </recommendedName>
</protein>
<evidence type="ECO:0000256" key="5">
    <source>
        <dbReference type="ARBA" id="ARBA00022822"/>
    </source>
</evidence>
<keyword evidence="4" id="KW-0028">Amino-acid biosynthesis</keyword>
<organism evidence="9">
    <name type="scientific">hydrothermal vent metagenome</name>
    <dbReference type="NCBI Taxonomy" id="652676"/>
    <lineage>
        <taxon>unclassified sequences</taxon>
        <taxon>metagenomes</taxon>
        <taxon>ecological metagenomes</taxon>
    </lineage>
</organism>
<dbReference type="Gene3D" id="3.20.20.70">
    <property type="entry name" value="Aldolase class I"/>
    <property type="match status" value="1"/>
</dbReference>
<dbReference type="GO" id="GO:0004640">
    <property type="term" value="F:phosphoribosylanthranilate isomerase activity"/>
    <property type="evidence" value="ECO:0007669"/>
    <property type="project" value="UniProtKB-EC"/>
</dbReference>
<dbReference type="FunFam" id="3.20.20.70:FF:000075">
    <property type="entry name" value="Tryptophan biosynthesis protein TRP1"/>
    <property type="match status" value="1"/>
</dbReference>
<dbReference type="SUPFAM" id="SSF51366">
    <property type="entry name" value="Ribulose-phoshate binding barrel"/>
    <property type="match status" value="1"/>
</dbReference>
<comment type="similarity">
    <text evidence="2">Belongs to the TrpF family.</text>
</comment>
<proteinExistence type="inferred from homology"/>
<dbReference type="EC" id="5.3.1.24" evidence="3"/>
<evidence type="ECO:0000256" key="3">
    <source>
        <dbReference type="ARBA" id="ARBA00012572"/>
    </source>
</evidence>
<dbReference type="Pfam" id="PF00697">
    <property type="entry name" value="PRAI"/>
    <property type="match status" value="1"/>
</dbReference>
<dbReference type="PANTHER" id="PTHR42894">
    <property type="entry name" value="N-(5'-PHOSPHORIBOSYL)ANTHRANILATE ISOMERASE"/>
    <property type="match status" value="1"/>
</dbReference>
<dbReference type="InterPro" id="IPR013785">
    <property type="entry name" value="Aldolase_TIM"/>
</dbReference>
<dbReference type="UniPathway" id="UPA00035">
    <property type="reaction ID" value="UER00042"/>
</dbReference>
<evidence type="ECO:0000256" key="4">
    <source>
        <dbReference type="ARBA" id="ARBA00022605"/>
    </source>
</evidence>
<dbReference type="NCBIfam" id="NF002298">
    <property type="entry name" value="PRK01222.1-4"/>
    <property type="match status" value="1"/>
</dbReference>
<dbReference type="EMBL" id="UOFG01000082">
    <property type="protein sequence ID" value="VAW59421.1"/>
    <property type="molecule type" value="Genomic_DNA"/>
</dbReference>
<accession>A0A3B0WVD3</accession>
<dbReference type="HAMAP" id="MF_00135">
    <property type="entry name" value="PRAI"/>
    <property type="match status" value="1"/>
</dbReference>
<reference evidence="9" key="1">
    <citation type="submission" date="2018-06" db="EMBL/GenBank/DDBJ databases">
        <authorList>
            <person name="Zhirakovskaya E."/>
        </authorList>
    </citation>
    <scope>NUCLEOTIDE SEQUENCE</scope>
</reference>
<evidence type="ECO:0000313" key="9">
    <source>
        <dbReference type="EMBL" id="VAW59421.1"/>
    </source>
</evidence>
<dbReference type="GO" id="GO:0000162">
    <property type="term" value="P:L-tryptophan biosynthetic process"/>
    <property type="evidence" value="ECO:0007669"/>
    <property type="project" value="UniProtKB-UniPathway"/>
</dbReference>
<dbReference type="InterPro" id="IPR011060">
    <property type="entry name" value="RibuloseP-bd_barrel"/>
</dbReference>